<comment type="similarity">
    <text evidence="1">Belongs to the mycobacterial PPE family.</text>
</comment>
<feature type="domain" description="PPE" evidence="2">
    <location>
        <begin position="2"/>
        <end position="77"/>
    </location>
</feature>
<dbReference type="Pfam" id="PF00823">
    <property type="entry name" value="PPE"/>
    <property type="match status" value="1"/>
</dbReference>
<dbReference type="EMBL" id="CGCX01001071">
    <property type="protein sequence ID" value="CFR88165.1"/>
    <property type="molecule type" value="Genomic_DNA"/>
</dbReference>
<proteinExistence type="inferred from homology"/>
<dbReference type="SUPFAM" id="SSF140459">
    <property type="entry name" value="PE/PPE dimer-like"/>
    <property type="match status" value="1"/>
</dbReference>
<dbReference type="InterPro" id="IPR022171">
    <property type="entry name" value="PPE_C"/>
</dbReference>
<organism evidence="4 5">
    <name type="scientific">Mycobacterium tuberculosis</name>
    <dbReference type="NCBI Taxonomy" id="1773"/>
    <lineage>
        <taxon>Bacteria</taxon>
        <taxon>Bacillati</taxon>
        <taxon>Actinomycetota</taxon>
        <taxon>Actinomycetes</taxon>
        <taxon>Mycobacteriales</taxon>
        <taxon>Mycobacteriaceae</taxon>
        <taxon>Mycobacterium</taxon>
        <taxon>Mycobacterium tuberculosis complex</taxon>
    </lineage>
</organism>
<dbReference type="AlphaFoldDB" id="A0A654U2R8"/>
<evidence type="ECO:0000256" key="1">
    <source>
        <dbReference type="ARBA" id="ARBA00010652"/>
    </source>
</evidence>
<dbReference type="Proteomes" id="UP000046680">
    <property type="component" value="Unassembled WGS sequence"/>
</dbReference>
<dbReference type="Gene3D" id="1.20.1260.20">
    <property type="entry name" value="PPE superfamily"/>
    <property type="match status" value="1"/>
</dbReference>
<protein>
    <submittedName>
        <fullName evidence="4">PPE family protein</fullName>
    </submittedName>
</protein>
<name>A0A654U2R8_MYCTX</name>
<evidence type="ECO:0000259" key="2">
    <source>
        <dbReference type="Pfam" id="PF00823"/>
    </source>
</evidence>
<evidence type="ECO:0000259" key="3">
    <source>
        <dbReference type="Pfam" id="PF12484"/>
    </source>
</evidence>
<dbReference type="PANTHER" id="PTHR46766">
    <property type="entry name" value="GLUTAMINE-RICH PROTEIN 2"/>
    <property type="match status" value="1"/>
</dbReference>
<reference evidence="4 5" key="1">
    <citation type="submission" date="2015-03" db="EMBL/GenBank/DDBJ databases">
        <authorList>
            <consortium name="Pathogen Informatics"/>
        </authorList>
    </citation>
    <scope>NUCLEOTIDE SEQUENCE [LARGE SCALE GENOMIC DNA]</scope>
    <source>
        <strain evidence="4 5">C09601061</strain>
    </source>
</reference>
<gene>
    <name evidence="4" type="ORF">ERS007657_02656</name>
</gene>
<dbReference type="PANTHER" id="PTHR46766:SF1">
    <property type="entry name" value="GLUTAMINE-RICH PROTEIN 2"/>
    <property type="match status" value="1"/>
</dbReference>
<feature type="domain" description="PPE family C-terminal" evidence="3">
    <location>
        <begin position="195"/>
        <end position="274"/>
    </location>
</feature>
<dbReference type="Pfam" id="PF12484">
    <property type="entry name" value="PPE-SVP"/>
    <property type="match status" value="1"/>
</dbReference>
<dbReference type="GO" id="GO:0052572">
    <property type="term" value="P:response to host immune response"/>
    <property type="evidence" value="ECO:0007669"/>
    <property type="project" value="TreeGrafter"/>
</dbReference>
<dbReference type="InterPro" id="IPR038332">
    <property type="entry name" value="PPE_sf"/>
</dbReference>
<evidence type="ECO:0000313" key="5">
    <source>
        <dbReference type="Proteomes" id="UP000046680"/>
    </source>
</evidence>
<evidence type="ECO:0000313" key="4">
    <source>
        <dbReference type="EMBL" id="CFR88165.1"/>
    </source>
</evidence>
<dbReference type="InterPro" id="IPR000030">
    <property type="entry name" value="PPE_dom"/>
</dbReference>
<sequence>MQAAAAAAAYEAAFVMTVPPPVITANRVLVMTLIATNFFGQNSAAIAVAEAQYAEMWAQDAVAMYGYAAASASASRLIPFAAPPKTTNSAGVVAQVAAVAAMPGLLQRLSSAASVSWSNPNDWWLVRLLGSITPTERTTIVRLLGQSYLATGMARFLTSIAQQLTFGPGGTTAGSGGAWYPTPQFAGLGASRAVSASLARANKIGALSVPPSWVKTTALTESPVAHAVSANPTVGSSHGPHGLLRGLPLGSRITRRSGAFAHRYGFRHSVVARPPSAG</sequence>
<accession>A0A654U2R8</accession>